<dbReference type="AlphaFoldDB" id="A0A2K9P040"/>
<evidence type="ECO:0000313" key="2">
    <source>
        <dbReference type="EMBL" id="AUO18646.1"/>
    </source>
</evidence>
<name>A0A2K9P040_9FIRM</name>
<dbReference type="InterPro" id="IPR052399">
    <property type="entry name" value="Phage_Baseplate_Assmbl_Protein"/>
</dbReference>
<gene>
    <name evidence="2" type="ORF">B9O19_00463</name>
</gene>
<proteinExistence type="predicted"/>
<dbReference type="RefSeq" id="WP_102364933.1">
    <property type="nucleotide sequence ID" value="NZ_CP020991.1"/>
</dbReference>
<dbReference type="PANTHER" id="PTHR37829:SF3">
    <property type="entry name" value="PROTEIN JAYE-RELATED"/>
    <property type="match status" value="1"/>
</dbReference>
<dbReference type="GeneID" id="98061887"/>
<sequence length="574" mass="63179">MITSEYNFGEITNRMLQRVSSNVDKRQGSIIYDAVSPVGLELAKTYLMLQAIEKEAFPDTASIEYLKRHAMLKNLTLNAATYAIVRGEFNKKISEGTRFSLQNSELNYIVMSESPKWDGDNPRLYYYLMMCETTGSIGNKTGDLIPINDIEGLANAKIVGVATYGTDTEETEKFRSRYFDTVLNPSFGGNRADYKRFIKSINGVGDCRLIRTPNGGGTVGIIICDNEYREPPQDLVDSVQTLIDPVINSGDGVGMAPIGHRATVSAVGTMGIEVIADIEYQDGFTWSDIADGFQNSVSEYFDELNESWGDLDPDNIVVRITQLEQKILGLNGVLDVRNIKIYPYGEAVTTSNFIVSDSKIISNCSTGWEPLSLIQGISAEATHSPSDSGNAVEFCYGPGVKGNGWSYDIVRLLDTKPSDFSTATGYLNVSFDLFQSNDNRGMGNFFIDLSGNKTIKSSDGGNSYTYGRLSGYEQNETEIKIIGGNSKSSDGADKVYTGNDKVLGEWVNVTFKIDFSTRQNFTCVYNGTEHTVTGFPATVDPSTLYLNIQLTDNLQHTNAIKTYVKNVSAVYITE</sequence>
<dbReference type="InterPro" id="IPR058531">
    <property type="entry name" value="Baseplate_J_M"/>
</dbReference>
<dbReference type="PANTHER" id="PTHR37829">
    <property type="entry name" value="PHAGE-LIKE ELEMENT PBSX PROTEIN XKDT"/>
    <property type="match status" value="1"/>
</dbReference>
<dbReference type="EMBL" id="CP020991">
    <property type="protein sequence ID" value="AUO18646.1"/>
    <property type="molecule type" value="Genomic_DNA"/>
</dbReference>
<keyword evidence="3" id="KW-1185">Reference proteome</keyword>
<reference evidence="2 3" key="1">
    <citation type="submission" date="2017-04" db="EMBL/GenBank/DDBJ databases">
        <title>Monoglobus pectinilyticus 14 draft genome.</title>
        <authorList>
            <person name="Kim C."/>
            <person name="Rosendale D.I."/>
            <person name="Kelly W.J."/>
            <person name="Tannock G.W."/>
            <person name="Patchett M.L."/>
            <person name="Jordens J.Z."/>
        </authorList>
    </citation>
    <scope>NUCLEOTIDE SEQUENCE [LARGE SCALE GENOMIC DNA]</scope>
    <source>
        <strain evidence="2 3">14</strain>
    </source>
</reference>
<dbReference type="Proteomes" id="UP000235589">
    <property type="component" value="Chromosome"/>
</dbReference>
<protein>
    <submittedName>
        <fullName evidence="2">Baseplate J family protein</fullName>
    </submittedName>
</protein>
<accession>A0A2K9P040</accession>
<dbReference type="Pfam" id="PF26078">
    <property type="entry name" value="Baseplate_J_M"/>
    <property type="match status" value="1"/>
</dbReference>
<evidence type="ECO:0000313" key="3">
    <source>
        <dbReference type="Proteomes" id="UP000235589"/>
    </source>
</evidence>
<dbReference type="KEGG" id="mpec:B9O19_00463"/>
<dbReference type="OrthoDB" id="2554267at2"/>
<evidence type="ECO:0000259" key="1">
    <source>
        <dbReference type="Pfam" id="PF26078"/>
    </source>
</evidence>
<feature type="domain" description="Baseplate J-like central" evidence="1">
    <location>
        <begin position="186"/>
        <end position="266"/>
    </location>
</feature>
<organism evidence="2 3">
    <name type="scientific">Monoglobus pectinilyticus</name>
    <dbReference type="NCBI Taxonomy" id="1981510"/>
    <lineage>
        <taxon>Bacteria</taxon>
        <taxon>Bacillati</taxon>
        <taxon>Bacillota</taxon>
        <taxon>Clostridia</taxon>
        <taxon>Monoglobales</taxon>
        <taxon>Monoglobaceae</taxon>
        <taxon>Monoglobus</taxon>
    </lineage>
</organism>